<dbReference type="GO" id="GO:0006826">
    <property type="term" value="P:iron ion transport"/>
    <property type="evidence" value="ECO:0007669"/>
    <property type="project" value="UniProtKB-KW"/>
</dbReference>
<keyword evidence="10 12" id="KW-0472">Membrane</keyword>
<evidence type="ECO:0000259" key="18">
    <source>
        <dbReference type="Pfam" id="PF07715"/>
    </source>
</evidence>
<dbReference type="GO" id="GO:0009279">
    <property type="term" value="C:cell outer membrane"/>
    <property type="evidence" value="ECO:0007669"/>
    <property type="project" value="UniProtKB-SubCell"/>
</dbReference>
<keyword evidence="9 13" id="KW-0798">TonB box</keyword>
<evidence type="ECO:0000313" key="20">
    <source>
        <dbReference type="Proteomes" id="UP000445000"/>
    </source>
</evidence>
<evidence type="ECO:0000256" key="5">
    <source>
        <dbReference type="ARBA" id="ARBA00022692"/>
    </source>
</evidence>
<dbReference type="InterPro" id="IPR000531">
    <property type="entry name" value="Beta-barrel_TonB"/>
</dbReference>
<dbReference type="InterPro" id="IPR010917">
    <property type="entry name" value="TonB_rcpt_CS"/>
</dbReference>
<evidence type="ECO:0000256" key="11">
    <source>
        <dbReference type="ARBA" id="ARBA00023237"/>
    </source>
</evidence>
<feature type="short sequence motif" description="TonB box" evidence="13">
    <location>
        <begin position="40"/>
        <end position="46"/>
    </location>
</feature>
<evidence type="ECO:0000256" key="14">
    <source>
        <dbReference type="PROSITE-ProRule" id="PRU10144"/>
    </source>
</evidence>
<dbReference type="EMBL" id="BLJN01000001">
    <property type="protein sequence ID" value="GFE78829.1"/>
    <property type="molecule type" value="Genomic_DNA"/>
</dbReference>
<dbReference type="InterPro" id="IPR012910">
    <property type="entry name" value="Plug_dom"/>
</dbReference>
<evidence type="ECO:0000256" key="15">
    <source>
        <dbReference type="RuleBase" id="RU003357"/>
    </source>
</evidence>
<evidence type="ECO:0000256" key="12">
    <source>
        <dbReference type="PROSITE-ProRule" id="PRU01360"/>
    </source>
</evidence>
<feature type="short sequence motif" description="TonB C-terminal box" evidence="14">
    <location>
        <begin position="787"/>
        <end position="804"/>
    </location>
</feature>
<keyword evidence="4" id="KW-0410">Iron transport</keyword>
<dbReference type="InterPro" id="IPR036942">
    <property type="entry name" value="Beta-barrel_TonB_sf"/>
</dbReference>
<dbReference type="Proteomes" id="UP000445000">
    <property type="component" value="Unassembled WGS sequence"/>
</dbReference>
<evidence type="ECO:0000256" key="16">
    <source>
        <dbReference type="SAM" id="SignalP"/>
    </source>
</evidence>
<dbReference type="SUPFAM" id="SSF56935">
    <property type="entry name" value="Porins"/>
    <property type="match status" value="1"/>
</dbReference>
<dbReference type="InterPro" id="IPR010916">
    <property type="entry name" value="TonB_box_CS"/>
</dbReference>
<evidence type="ECO:0000256" key="1">
    <source>
        <dbReference type="ARBA" id="ARBA00004571"/>
    </source>
</evidence>
<keyword evidence="5 12" id="KW-0812">Transmembrane</keyword>
<keyword evidence="3 12" id="KW-1134">Transmembrane beta strand</keyword>
<evidence type="ECO:0000256" key="6">
    <source>
        <dbReference type="ARBA" id="ARBA00022729"/>
    </source>
</evidence>
<keyword evidence="20" id="KW-1185">Reference proteome</keyword>
<evidence type="ECO:0000256" key="2">
    <source>
        <dbReference type="ARBA" id="ARBA00022448"/>
    </source>
</evidence>
<dbReference type="InterPro" id="IPR039426">
    <property type="entry name" value="TonB-dep_rcpt-like"/>
</dbReference>
<dbReference type="Pfam" id="PF07715">
    <property type="entry name" value="Plug"/>
    <property type="match status" value="1"/>
</dbReference>
<name>A0A829Y6F0_9GAMM</name>
<evidence type="ECO:0000256" key="8">
    <source>
        <dbReference type="ARBA" id="ARBA00023065"/>
    </source>
</evidence>
<gene>
    <name evidence="19" type="ORF">GCM10011487_08290</name>
</gene>
<keyword evidence="2 12" id="KW-0813">Transport</keyword>
<dbReference type="PANTHER" id="PTHR32552">
    <property type="entry name" value="FERRICHROME IRON RECEPTOR-RELATED"/>
    <property type="match status" value="1"/>
</dbReference>
<feature type="chain" id="PRO_5032543960" evidence="16">
    <location>
        <begin position="28"/>
        <end position="804"/>
    </location>
</feature>
<evidence type="ECO:0000313" key="19">
    <source>
        <dbReference type="EMBL" id="GFE78829.1"/>
    </source>
</evidence>
<sequence>MSKHNDVILIAIASALGLAMTPRSAAAATPAAADTNILDTIVVTAQKRETALQDVPFSVAAASETQIRNSGSDNIVDLSRNFAGLTITDLGPGQSQVAIRGISAGQVVRDQPGVKESVGVYLDESAISVALFTPDLDLFDLERFEVLRGPQGTLFGAGSSAGTVRYITRQPKLGEFEGAVEVGGYTGTDADWGGAIKGMINAPMGQTTALRLVGYYNEQAGFIDSFYPGRAVREDVNSGEKSGARVALLIQPSEQIAITPRIVYQKLETDGYPRIDVYNILGNPYTTTEPPVNPGERGQVTQIREGIDDELTLADLKMEFGLGGVTLTSVSSYTDRDLTVLRDASQLSGSVTLTFSGIAEIPVTSADVRLNSPLYDVTSLKAFSQELRLASDGGGSFEWLVGAFYQDIDRDYGQSLPTPGYDALLTRLGFPTSAGFNAPPDTPYFSNVPYSFRQYAVFGEGTMHFNEQWSLTGGLRYYDFKEDRTLTFAGAFADLGYTNQPGSTDSDGFSPRVILSFEPDDDVLLTAQVARGFRLGGINDPLNVSLCTPDDRVTYGGQPTFGDEKVLNYELGAKTLLADRRVTLNASVFYSDIDDLQVIADAGSCSSRIVLNAQAEALGAEVELYARPDEHWDFGLSATYVQAEITESRLNASGVPIAGIRDGNRLPTSPEFQAAASVTYNWAFSTALDGFVNLTFQHVGSSYTQLADQEPTTGCVGCAGAPGFFPFGDPTISQFTFDPELPSYDLGNFRFGVKSEVWEAAAYVNNVSDERAFLSLDRERGFRARVGYLTNMPRTYGVSLRMNF</sequence>
<dbReference type="Gene3D" id="2.40.170.20">
    <property type="entry name" value="TonB-dependent receptor, beta-barrel domain"/>
    <property type="match status" value="1"/>
</dbReference>
<protein>
    <submittedName>
        <fullName evidence="19">TonB-dependent receptor</fullName>
    </submittedName>
</protein>
<evidence type="ECO:0000256" key="10">
    <source>
        <dbReference type="ARBA" id="ARBA00023136"/>
    </source>
</evidence>
<feature type="domain" description="TonB-dependent receptor-like beta-barrel" evidence="17">
    <location>
        <begin position="277"/>
        <end position="767"/>
    </location>
</feature>
<dbReference type="PROSITE" id="PS00430">
    <property type="entry name" value="TONB_DEPENDENT_REC_1"/>
    <property type="match status" value="1"/>
</dbReference>
<keyword evidence="11 12" id="KW-0998">Cell outer membrane</keyword>
<evidence type="ECO:0000256" key="3">
    <source>
        <dbReference type="ARBA" id="ARBA00022452"/>
    </source>
</evidence>
<evidence type="ECO:0000256" key="9">
    <source>
        <dbReference type="ARBA" id="ARBA00023077"/>
    </source>
</evidence>
<dbReference type="RefSeq" id="WP_161810679.1">
    <property type="nucleotide sequence ID" value="NZ_BLJN01000001.1"/>
</dbReference>
<proteinExistence type="inferred from homology"/>
<keyword evidence="8" id="KW-0406">Ion transport</keyword>
<dbReference type="Pfam" id="PF00593">
    <property type="entry name" value="TonB_dep_Rec_b-barrel"/>
    <property type="match status" value="1"/>
</dbReference>
<dbReference type="PANTHER" id="PTHR32552:SF81">
    <property type="entry name" value="TONB-DEPENDENT OUTER MEMBRANE RECEPTOR"/>
    <property type="match status" value="1"/>
</dbReference>
<evidence type="ECO:0000256" key="13">
    <source>
        <dbReference type="PROSITE-ProRule" id="PRU10143"/>
    </source>
</evidence>
<dbReference type="PROSITE" id="PS01156">
    <property type="entry name" value="TONB_DEPENDENT_REC_2"/>
    <property type="match status" value="1"/>
</dbReference>
<comment type="caution">
    <text evidence="19">The sequence shown here is derived from an EMBL/GenBank/DDBJ whole genome shotgun (WGS) entry which is preliminary data.</text>
</comment>
<feature type="domain" description="TonB-dependent receptor plug" evidence="18">
    <location>
        <begin position="52"/>
        <end position="163"/>
    </location>
</feature>
<keyword evidence="19" id="KW-0675">Receptor</keyword>
<evidence type="ECO:0000256" key="7">
    <source>
        <dbReference type="ARBA" id="ARBA00023004"/>
    </source>
</evidence>
<dbReference type="PROSITE" id="PS52016">
    <property type="entry name" value="TONB_DEPENDENT_REC_3"/>
    <property type="match status" value="1"/>
</dbReference>
<keyword evidence="7" id="KW-0408">Iron</keyword>
<reference evidence="20" key="1">
    <citation type="submission" date="2020-01" db="EMBL/GenBank/DDBJ databases">
        <title>'Steroidobacter agaridevorans' sp. nov., agar-degrading bacteria isolated from rhizosphere soils.</title>
        <authorList>
            <person name="Ikenaga M."/>
            <person name="Kataoka M."/>
            <person name="Murouchi A."/>
            <person name="Katsuragi S."/>
            <person name="Sakai M."/>
        </authorList>
    </citation>
    <scope>NUCLEOTIDE SEQUENCE [LARGE SCALE GENOMIC DNA]</scope>
    <source>
        <strain evidence="20">YU21-B</strain>
    </source>
</reference>
<accession>A0A829Y6F0</accession>
<organism evidence="19 20">
    <name type="scientific">Steroidobacter agaridevorans</name>
    <dbReference type="NCBI Taxonomy" id="2695856"/>
    <lineage>
        <taxon>Bacteria</taxon>
        <taxon>Pseudomonadati</taxon>
        <taxon>Pseudomonadota</taxon>
        <taxon>Gammaproteobacteria</taxon>
        <taxon>Steroidobacterales</taxon>
        <taxon>Steroidobacteraceae</taxon>
        <taxon>Steroidobacter</taxon>
    </lineage>
</organism>
<dbReference type="AlphaFoldDB" id="A0A829Y6F0"/>
<feature type="signal peptide" evidence="16">
    <location>
        <begin position="1"/>
        <end position="27"/>
    </location>
</feature>
<evidence type="ECO:0000259" key="17">
    <source>
        <dbReference type="Pfam" id="PF00593"/>
    </source>
</evidence>
<keyword evidence="6 16" id="KW-0732">Signal</keyword>
<comment type="similarity">
    <text evidence="12 15">Belongs to the TonB-dependent receptor family.</text>
</comment>
<comment type="subcellular location">
    <subcellularLocation>
        <location evidence="1 12">Cell outer membrane</location>
        <topology evidence="1 12">Multi-pass membrane protein</topology>
    </subcellularLocation>
</comment>
<evidence type="ECO:0000256" key="4">
    <source>
        <dbReference type="ARBA" id="ARBA00022496"/>
    </source>
</evidence>